<dbReference type="EMBL" id="OU893335">
    <property type="protein sequence ID" value="CAH0759215.1"/>
    <property type="molecule type" value="Genomic_DNA"/>
</dbReference>
<accession>A0A9P0CC07</accession>
<dbReference type="InterPro" id="IPR032060">
    <property type="entry name" value="MGA_dom"/>
</dbReference>
<dbReference type="OrthoDB" id="6119313at2759"/>
<sequence length="1451" mass="166270">MDKVFCSDITRGKTQQNIDLKDLCKVDPAQPINNKNTIKANFNNTISQLCDFQPRSDKYYVQKKKSKLKVRTVRDIRNTFEKDVLTDLPNYLDRQQNLLLRKIRDGSSKNDNTKVIAKNILNGEEPITRSSWQMLMNINPEEHLHTLQYIMYNGKPIQINGSKGGRTKFIYNLDAGKVKKALKSSSEKKFKPCYKKKYLLRNSLSVNFKPGPLTRKKMLDNSYQKFNVGKIELVNLPNAGLEIQPAHGSTLDTTITNLINNLRDVNGFISDKWAEFAVSVLGTKTSSIVYQSNESPVCFNLSYKCDQRRILMRRDQDRESEQCKRDTTKLLKIMPTDEFDVIPEVRVMMNKIIDAVEIGLNQDNMYTGEDESREEVEKDSLNSTNYIKDNKNKRKYGELDRLDVTVIRLPEKVPNTNTSVCRKSFCILGCICDSLQSSIPLKNHCGRISCMFKCKCDLSKYIPDYDGECRDLLPGLINLKKEMNNKLSKEEQKFHQTVIVTGNQSILLKSERRNWKSSKKYADFYRNMSLKSETKIDPILSITITKLNCENIEPWCMVHNLYKCFCKCKFTDTMAKEKILNETEKVVVQIQDKDLYSVENSLDDRKGQIEKSKPRLRRENYPPSNETIIILDDDNSCSSDSVQLRSRTRSRRETRVEKDIDDIQFDSHMCARVKPYDGRKYTPGYYQNANFKIQDMEVNDIYLRNRLHELMNNSIQHETDTTPETTQIIDTEEMLQEKSIELENDEIDSIPVTIIDSSSKVVDSNLESSNLEMIETSDKRISNKPKLVAWLESSYQQYKKRLNLGIIKNTLEPPKKGKVCLYPWDFILSRYSERKNLFLISKIEPFRIFMAVDNKNPLFKNCINIDEIRFADLYKYPVTVKNLLTNTSGLKDNFCILFGLAHCWELIGSVMKINESKDISSDYNAITDTLSEQAITDISSMITEGVDEASLEESVSDGSSFSNSKENVLELLSPSKSTVSDSSKWFVMTVENDFTEIQFYNKGFFVKYESIVKAINVARMSGKTVRLSSQKCADKCNNPQFGIYAIPNTKEYCVFVGPYEHNESLGIETVKTITRGRKQRRTRGVWINTNKVDNLKVIDNPLSFMPSEDIQMNEMLPIENILTENCDNPSLPQISQPVLRKDKNNTIKPIKIRKSDGFYRIASRSLLKVTSKNYPENVGTTNVSSQPHSIPLANKADSPLILGQPIHTLPIIIAPDTPLENESTLNDIPVIIMDSHKTSDQSLSTNCDRKLNKPVAEVAPQIKIAAVYSEATKISTDNKKTERMVILKPEEINKRLLDKNMPIPHLLSTSSTSENDAMDIEDFLESSTICTAPDSLTLIISDDEEESPIKNVLIKCTNVQNLGCIEGRMNKEGEISFKFPGFKYSDYYRKTLAFVKIFQVLSRKIYVPDNVTLEWDIVESNIKNVRMLQKEELGADIVSISKCYYISLKII</sequence>
<evidence type="ECO:0000259" key="1">
    <source>
        <dbReference type="Pfam" id="PF16059"/>
    </source>
</evidence>
<dbReference type="Proteomes" id="UP001153714">
    <property type="component" value="Chromosome 4"/>
</dbReference>
<proteinExistence type="predicted"/>
<gene>
    <name evidence="2" type="ORF">DIATSA_LOCUS9575</name>
</gene>
<feature type="domain" description="MGA conserved" evidence="1">
    <location>
        <begin position="418"/>
        <end position="457"/>
    </location>
</feature>
<evidence type="ECO:0000313" key="2">
    <source>
        <dbReference type="EMBL" id="CAH0759215.1"/>
    </source>
</evidence>
<organism evidence="2 3">
    <name type="scientific">Diatraea saccharalis</name>
    <name type="common">sugarcane borer</name>
    <dbReference type="NCBI Taxonomy" id="40085"/>
    <lineage>
        <taxon>Eukaryota</taxon>
        <taxon>Metazoa</taxon>
        <taxon>Ecdysozoa</taxon>
        <taxon>Arthropoda</taxon>
        <taxon>Hexapoda</taxon>
        <taxon>Insecta</taxon>
        <taxon>Pterygota</taxon>
        <taxon>Neoptera</taxon>
        <taxon>Endopterygota</taxon>
        <taxon>Lepidoptera</taxon>
        <taxon>Glossata</taxon>
        <taxon>Ditrysia</taxon>
        <taxon>Pyraloidea</taxon>
        <taxon>Crambidae</taxon>
        <taxon>Crambinae</taxon>
        <taxon>Diatraea</taxon>
    </lineage>
</organism>
<keyword evidence="3" id="KW-1185">Reference proteome</keyword>
<name>A0A9P0CC07_9NEOP</name>
<protein>
    <recommendedName>
        <fullName evidence="1">MGA conserved domain-containing protein</fullName>
    </recommendedName>
</protein>
<reference evidence="2" key="2">
    <citation type="submission" date="2022-10" db="EMBL/GenBank/DDBJ databases">
        <authorList>
            <consortium name="ENA_rothamsted_submissions"/>
            <consortium name="culmorum"/>
            <person name="King R."/>
        </authorList>
    </citation>
    <scope>NUCLEOTIDE SEQUENCE</scope>
</reference>
<evidence type="ECO:0000313" key="3">
    <source>
        <dbReference type="Proteomes" id="UP001153714"/>
    </source>
</evidence>
<reference evidence="2" key="1">
    <citation type="submission" date="2021-12" db="EMBL/GenBank/DDBJ databases">
        <authorList>
            <person name="King R."/>
        </authorList>
    </citation>
    <scope>NUCLEOTIDE SEQUENCE</scope>
</reference>
<dbReference type="Pfam" id="PF16059">
    <property type="entry name" value="MGA_dom"/>
    <property type="match status" value="1"/>
</dbReference>